<evidence type="ECO:0000256" key="5">
    <source>
        <dbReference type="SAM" id="SignalP"/>
    </source>
</evidence>
<dbReference type="AlphaFoldDB" id="W0PIJ2"/>
<dbReference type="eggNOG" id="COG3539">
    <property type="taxonomic scope" value="Bacteria"/>
</dbReference>
<feature type="chain" id="PRO_5004793652" evidence="5">
    <location>
        <begin position="22"/>
        <end position="175"/>
    </location>
</feature>
<dbReference type="SUPFAM" id="SSF49401">
    <property type="entry name" value="Bacterial adhesins"/>
    <property type="match status" value="1"/>
</dbReference>
<dbReference type="KEGG" id="amim:MIM_c26940"/>
<dbReference type="STRING" id="1247726.MIM_c26940"/>
<dbReference type="HOGENOM" id="CLU_088965_2_1_4"/>
<evidence type="ECO:0000256" key="2">
    <source>
        <dbReference type="ARBA" id="ARBA00006671"/>
    </source>
</evidence>
<keyword evidence="7" id="KW-1185">Reference proteome</keyword>
<dbReference type="PANTHER" id="PTHR33420">
    <property type="entry name" value="FIMBRIAL SUBUNIT ELFA-RELATED"/>
    <property type="match status" value="1"/>
</dbReference>
<dbReference type="GO" id="GO:0043709">
    <property type="term" value="P:cell adhesion involved in single-species biofilm formation"/>
    <property type="evidence" value="ECO:0007669"/>
    <property type="project" value="TreeGrafter"/>
</dbReference>
<dbReference type="PANTHER" id="PTHR33420:SF3">
    <property type="entry name" value="FIMBRIAL SUBUNIT ELFA"/>
    <property type="match status" value="1"/>
</dbReference>
<dbReference type="InterPro" id="IPR039458">
    <property type="entry name" value="FimA-like"/>
</dbReference>
<dbReference type="PATRIC" id="fig|1247726.3.peg.2960"/>
<evidence type="ECO:0000313" key="6">
    <source>
        <dbReference type="EMBL" id="AHG64763.1"/>
    </source>
</evidence>
<keyword evidence="4" id="KW-0281">Fimbrium</keyword>
<dbReference type="InterPro" id="IPR036937">
    <property type="entry name" value="Adhesion_dom_fimbrial_sf"/>
</dbReference>
<keyword evidence="3 5" id="KW-0732">Signal</keyword>
<gene>
    <name evidence="6" type="ORF">MIM_c26940</name>
</gene>
<sequence length="175" mass="18296">MKFQKLFLAVIAAAGCASAFAFDGTINITGKVTDQTCQVKTGTEQLSVRLPDVGAASLNVANKTAGATRFTIKLENCSPGNGNVLAYFEPGTTIIGSRLKNTSTSNAAGNVEVQLLNNNHQPIDLSQNSASAQSSTSAPVNSTEISLDYYARYFATAAATPGEVTSTVNYTVVYN</sequence>
<feature type="signal peptide" evidence="5">
    <location>
        <begin position="1"/>
        <end position="21"/>
    </location>
</feature>
<dbReference type="GO" id="GO:0009289">
    <property type="term" value="C:pilus"/>
    <property type="evidence" value="ECO:0007669"/>
    <property type="project" value="UniProtKB-SubCell"/>
</dbReference>
<dbReference type="InterPro" id="IPR050263">
    <property type="entry name" value="Bact_Fimbrial_Adh_Pro"/>
</dbReference>
<protein>
    <submittedName>
        <fullName evidence="6">Putative fimbrial protein</fullName>
    </submittedName>
</protein>
<dbReference type="EMBL" id="CP003915">
    <property type="protein sequence ID" value="AHG64763.1"/>
    <property type="molecule type" value="Genomic_DNA"/>
</dbReference>
<comment type="similarity">
    <text evidence="2">Belongs to the fimbrial protein family.</text>
</comment>
<comment type="subcellular location">
    <subcellularLocation>
        <location evidence="1">Fimbrium</location>
    </subcellularLocation>
</comment>
<evidence type="ECO:0000256" key="1">
    <source>
        <dbReference type="ARBA" id="ARBA00004561"/>
    </source>
</evidence>
<dbReference type="PROSITE" id="PS51257">
    <property type="entry name" value="PROKAR_LIPOPROTEIN"/>
    <property type="match status" value="1"/>
</dbReference>
<accession>W0PIJ2</accession>
<reference evidence="6 7" key="1">
    <citation type="journal article" date="2014" name="Microbiology">
        <title>Unravelling the complete genome sequence of Advenella mimigardefordensis strain DPN7T and novel insights in the catabolism of the xenobiotic polythioester precursor 3,3'-dithiodipropionate.</title>
        <authorList>
            <person name="Wubbeler J.H."/>
            <person name="Hiessl S."/>
            <person name="Schuldes J."/>
            <person name="Thurmer A."/>
            <person name="Daniel R."/>
            <person name="Steinbuchel A."/>
        </authorList>
    </citation>
    <scope>NUCLEOTIDE SEQUENCE [LARGE SCALE GENOMIC DNA]</scope>
    <source>
        <strain evidence="7">DSM 17166 / LMG 22922 / DPN7</strain>
    </source>
</reference>
<name>W0PIJ2_ADVMD</name>
<evidence type="ECO:0000256" key="3">
    <source>
        <dbReference type="ARBA" id="ARBA00022729"/>
    </source>
</evidence>
<evidence type="ECO:0000313" key="7">
    <source>
        <dbReference type="Proteomes" id="UP000019095"/>
    </source>
</evidence>
<evidence type="ECO:0000256" key="4">
    <source>
        <dbReference type="ARBA" id="ARBA00023263"/>
    </source>
</evidence>
<dbReference type="RefSeq" id="WP_025373413.1">
    <property type="nucleotide sequence ID" value="NZ_CP003915.1"/>
</dbReference>
<dbReference type="Proteomes" id="UP000019095">
    <property type="component" value="Chromosome"/>
</dbReference>
<dbReference type="Gene3D" id="2.60.40.1090">
    <property type="entry name" value="Fimbrial-type adhesion domain"/>
    <property type="match status" value="1"/>
</dbReference>
<dbReference type="OrthoDB" id="8640774at2"/>
<dbReference type="InterPro" id="IPR008966">
    <property type="entry name" value="Adhesion_dom_sf"/>
</dbReference>
<dbReference type="Pfam" id="PF16970">
    <property type="entry name" value="FimA"/>
    <property type="match status" value="1"/>
</dbReference>
<proteinExistence type="inferred from homology"/>
<organism evidence="6 7">
    <name type="scientific">Advenella mimigardefordensis (strain DSM 17166 / LMG 22922 / DPN7)</name>
    <dbReference type="NCBI Taxonomy" id="1247726"/>
    <lineage>
        <taxon>Bacteria</taxon>
        <taxon>Pseudomonadati</taxon>
        <taxon>Pseudomonadota</taxon>
        <taxon>Betaproteobacteria</taxon>
        <taxon>Burkholderiales</taxon>
        <taxon>Alcaligenaceae</taxon>
    </lineage>
</organism>